<sequence length="108" mass="10282">MRLLAAAALTALCVLVAGCPEQRAGVTPSSIPRPAAVLIPSPDAGYVPAPDAGVPSAYAAPSLPLPALRPPRVRALDGGVTAPPAAPGPVAPLDGGAGVGAVAPAAAR</sequence>
<feature type="region of interest" description="Disordered" evidence="1">
    <location>
        <begin position="76"/>
        <end position="96"/>
    </location>
</feature>
<dbReference type="PROSITE" id="PS51257">
    <property type="entry name" value="PROKAR_LIPOPROTEIN"/>
    <property type="match status" value="1"/>
</dbReference>
<evidence type="ECO:0000313" key="4">
    <source>
        <dbReference type="Proteomes" id="UP001162734"/>
    </source>
</evidence>
<accession>A0ABN6N7F7</accession>
<evidence type="ECO:0000313" key="3">
    <source>
        <dbReference type="EMBL" id="BDG08976.1"/>
    </source>
</evidence>
<name>A0ABN6N7F7_9BACT</name>
<evidence type="ECO:0000256" key="2">
    <source>
        <dbReference type="SAM" id="SignalP"/>
    </source>
</evidence>
<keyword evidence="2" id="KW-0732">Signal</keyword>
<feature type="signal peptide" evidence="2">
    <location>
        <begin position="1"/>
        <end position="24"/>
    </location>
</feature>
<evidence type="ECO:0000256" key="1">
    <source>
        <dbReference type="SAM" id="MobiDB-lite"/>
    </source>
</evidence>
<feature type="chain" id="PRO_5047238437" description="Lipoprotein" evidence="2">
    <location>
        <begin position="25"/>
        <end position="108"/>
    </location>
</feature>
<gene>
    <name evidence="3" type="ORF">AMPC_20890</name>
</gene>
<protein>
    <recommendedName>
        <fullName evidence="5">Lipoprotein</fullName>
    </recommendedName>
</protein>
<proteinExistence type="predicted"/>
<evidence type="ECO:0008006" key="5">
    <source>
        <dbReference type="Google" id="ProtNLM"/>
    </source>
</evidence>
<dbReference type="EMBL" id="AP025592">
    <property type="protein sequence ID" value="BDG08976.1"/>
    <property type="molecule type" value="Genomic_DNA"/>
</dbReference>
<dbReference type="RefSeq" id="WP_248340530.1">
    <property type="nucleotide sequence ID" value="NZ_AP025592.1"/>
</dbReference>
<keyword evidence="4" id="KW-1185">Reference proteome</keyword>
<reference evidence="4" key="1">
    <citation type="journal article" date="2022" name="Int. J. Syst. Evol. Microbiol.">
        <title>Anaeromyxobacter oryzae sp. nov., Anaeromyxobacter diazotrophicus sp. nov. and Anaeromyxobacter paludicola sp. nov., isolated from paddy soils.</title>
        <authorList>
            <person name="Itoh H."/>
            <person name="Xu Z."/>
            <person name="Mise K."/>
            <person name="Masuda Y."/>
            <person name="Ushijima N."/>
            <person name="Hayakawa C."/>
            <person name="Shiratori Y."/>
            <person name="Senoo K."/>
        </authorList>
    </citation>
    <scope>NUCLEOTIDE SEQUENCE [LARGE SCALE GENOMIC DNA]</scope>
    <source>
        <strain evidence="4">Red630</strain>
    </source>
</reference>
<organism evidence="3 4">
    <name type="scientific">Anaeromyxobacter paludicola</name>
    <dbReference type="NCBI Taxonomy" id="2918171"/>
    <lineage>
        <taxon>Bacteria</taxon>
        <taxon>Pseudomonadati</taxon>
        <taxon>Myxococcota</taxon>
        <taxon>Myxococcia</taxon>
        <taxon>Myxococcales</taxon>
        <taxon>Cystobacterineae</taxon>
        <taxon>Anaeromyxobacteraceae</taxon>
        <taxon>Anaeromyxobacter</taxon>
    </lineage>
</organism>
<dbReference type="Proteomes" id="UP001162734">
    <property type="component" value="Chromosome"/>
</dbReference>